<dbReference type="InterPro" id="IPR029063">
    <property type="entry name" value="SAM-dependent_MTases_sf"/>
</dbReference>
<gene>
    <name evidence="2" type="primary">nucL</name>
    <name evidence="3" type="ORF">FHS33_002847</name>
</gene>
<organism evidence="2">
    <name type="scientific">Streptomyces calvus</name>
    <dbReference type="NCBI Taxonomy" id="67282"/>
    <lineage>
        <taxon>Bacteria</taxon>
        <taxon>Bacillati</taxon>
        <taxon>Actinomycetota</taxon>
        <taxon>Actinomycetes</taxon>
        <taxon>Kitasatosporales</taxon>
        <taxon>Streptomycetaceae</taxon>
        <taxon>Streptomyces</taxon>
    </lineage>
</organism>
<dbReference type="EMBL" id="JACJIE010000005">
    <property type="protein sequence ID" value="MBA8944409.1"/>
    <property type="molecule type" value="Genomic_DNA"/>
</dbReference>
<protein>
    <submittedName>
        <fullName evidence="3">DNA gyrase subunit B</fullName>
        <ecNumber evidence="3">5.6.2.2</ecNumber>
    </submittedName>
    <submittedName>
        <fullName evidence="2">NucL</fullName>
    </submittedName>
</protein>
<dbReference type="RefSeq" id="WP_202432158.1">
    <property type="nucleotide sequence ID" value="NZ_BMSU01000006.1"/>
</dbReference>
<evidence type="ECO:0000259" key="1">
    <source>
        <dbReference type="Pfam" id="PF08241"/>
    </source>
</evidence>
<dbReference type="Pfam" id="PF08241">
    <property type="entry name" value="Methyltransf_11"/>
    <property type="match status" value="1"/>
</dbReference>
<dbReference type="GO" id="GO:0008757">
    <property type="term" value="F:S-adenosylmethionine-dependent methyltransferase activity"/>
    <property type="evidence" value="ECO:0007669"/>
    <property type="project" value="InterPro"/>
</dbReference>
<dbReference type="InterPro" id="IPR013216">
    <property type="entry name" value="Methyltransf_11"/>
</dbReference>
<accession>A0A142C6V6</accession>
<accession>A0A7W3QW14</accession>
<reference evidence="2" key="2">
    <citation type="submission" date="2016-03" db="EMBL/GenBank/DDBJ databases">
        <authorList>
            <person name="Ploux O."/>
        </authorList>
    </citation>
    <scope>NUCLEOTIDE SEQUENCE</scope>
    <source>
        <strain evidence="2">ATCC 13382</strain>
    </source>
</reference>
<dbReference type="Proteomes" id="UP000530412">
    <property type="component" value="Unassembled WGS sequence"/>
</dbReference>
<dbReference type="EC" id="5.6.2.2" evidence="3"/>
<proteinExistence type="predicted"/>
<evidence type="ECO:0000313" key="4">
    <source>
        <dbReference type="Proteomes" id="UP000530412"/>
    </source>
</evidence>
<name>A0A142C6V6_9ACTN</name>
<dbReference type="PANTHER" id="PTHR43591">
    <property type="entry name" value="METHYLTRANSFERASE"/>
    <property type="match status" value="1"/>
</dbReference>
<dbReference type="EMBL" id="KU881767">
    <property type="protein sequence ID" value="AMP46608.1"/>
    <property type="molecule type" value="Genomic_DNA"/>
</dbReference>
<dbReference type="AlphaFoldDB" id="A0A142C6V6"/>
<dbReference type="GO" id="GO:0003918">
    <property type="term" value="F:DNA topoisomerase type II (double strand cut, ATP-hydrolyzing) activity"/>
    <property type="evidence" value="ECO:0007669"/>
    <property type="project" value="UniProtKB-EC"/>
</dbReference>
<sequence>MTISRKDVADHFGLRAPTYDNSSSWCTDTDLGELLLDLARPGPQDRVLDVACGTGLVSRLFTGRVAELVGVDLTEGMAEQARPYLDRLVLTAAEDLPFEDDTFDIVVCRQGIQFMDLPAAVEEMVRVVRPGGRVVVVNLCAYDERDSEEYFEILRLRNPVRRHFFLPSGLEELLAKAGCEQTRTRSYVSVEDVDVWSDNGAIEEERREAIREVYRRASPEFRALHAVQEADGRFTDHMLFVLAAGTKPGPVAPAQ</sequence>
<keyword evidence="3" id="KW-0413">Isomerase</keyword>
<evidence type="ECO:0000313" key="3">
    <source>
        <dbReference type="EMBL" id="MBA8944409.1"/>
    </source>
</evidence>
<dbReference type="SUPFAM" id="SSF53335">
    <property type="entry name" value="S-adenosyl-L-methionine-dependent methyltransferases"/>
    <property type="match status" value="1"/>
</dbReference>
<reference evidence="2" key="1">
    <citation type="journal article" date="2015" name="ChemBioChem">
        <title>Biosynthesis of the Fluorinated Natural Product Nucleocidin in Streptomyces calvus Is Dependent on the bldA-Specified Leu-tRNA(UUA) Molecule.</title>
        <authorList>
            <person name="Zhu X.M."/>
            <person name="Hackl S."/>
            <person name="Thaker M.N."/>
            <person name="Kalan L."/>
            <person name="Weber C."/>
            <person name="Urgast D.S."/>
            <person name="Krupp E.M."/>
            <person name="Brewer A."/>
            <person name="Vanner S."/>
            <person name="Szawiola A."/>
            <person name="Yim G."/>
            <person name="Feldmann J."/>
            <person name="Bechthold A."/>
            <person name="Wright G.D."/>
            <person name="Zechel D.L."/>
        </authorList>
    </citation>
    <scope>NUCLEOTIDE SEQUENCE</scope>
    <source>
        <strain evidence="2">ATCC 13382</strain>
    </source>
</reference>
<feature type="domain" description="Methyltransferase type 11" evidence="1">
    <location>
        <begin position="48"/>
        <end position="136"/>
    </location>
</feature>
<dbReference type="Gene3D" id="3.40.50.150">
    <property type="entry name" value="Vaccinia Virus protein VP39"/>
    <property type="match status" value="1"/>
</dbReference>
<evidence type="ECO:0000313" key="2">
    <source>
        <dbReference type="EMBL" id="AMP46608.1"/>
    </source>
</evidence>
<reference evidence="3 4" key="3">
    <citation type="submission" date="2020-08" db="EMBL/GenBank/DDBJ databases">
        <title>Genomic Encyclopedia of Type Strains, Phase III (KMG-III): the genomes of soil and plant-associated and newly described type strains.</title>
        <authorList>
            <person name="Whitman W."/>
        </authorList>
    </citation>
    <scope>NUCLEOTIDE SEQUENCE [LARGE SCALE GENOMIC DNA]</scope>
    <source>
        <strain evidence="3 4">CECT 3271</strain>
    </source>
</reference>
<dbReference type="CDD" id="cd02440">
    <property type="entry name" value="AdoMet_MTases"/>
    <property type="match status" value="1"/>
</dbReference>